<gene>
    <name evidence="1" type="ORF">Taro_043722</name>
</gene>
<dbReference type="Proteomes" id="UP000652761">
    <property type="component" value="Unassembled WGS sequence"/>
</dbReference>
<evidence type="ECO:0000313" key="1">
    <source>
        <dbReference type="EMBL" id="MQM10824.1"/>
    </source>
</evidence>
<protein>
    <submittedName>
        <fullName evidence="1">Uncharacterized protein</fullName>
    </submittedName>
</protein>
<evidence type="ECO:0000313" key="2">
    <source>
        <dbReference type="Proteomes" id="UP000652761"/>
    </source>
</evidence>
<proteinExistence type="predicted"/>
<name>A0A843X224_COLES</name>
<accession>A0A843X224</accession>
<keyword evidence="2" id="KW-1185">Reference proteome</keyword>
<sequence length="103" mass="11665">MSFKTCWGRVEECWVAGELWNDHKKLIIFPFSSASTCATRSLGVDQRCCSPRSRNGVLLVPVDSQEGDCRQPLSGRTSWVLETWPCRQLKAWLSTGTVWTSKN</sequence>
<dbReference type="EMBL" id="NMUH01004790">
    <property type="protein sequence ID" value="MQM10824.1"/>
    <property type="molecule type" value="Genomic_DNA"/>
</dbReference>
<reference evidence="1" key="1">
    <citation type="submission" date="2017-07" db="EMBL/GenBank/DDBJ databases">
        <title>Taro Niue Genome Assembly and Annotation.</title>
        <authorList>
            <person name="Atibalentja N."/>
            <person name="Keating K."/>
            <person name="Fields C.J."/>
        </authorList>
    </citation>
    <scope>NUCLEOTIDE SEQUENCE</scope>
    <source>
        <strain evidence="1">Niue_2</strain>
        <tissue evidence="1">Leaf</tissue>
    </source>
</reference>
<organism evidence="1 2">
    <name type="scientific">Colocasia esculenta</name>
    <name type="common">Wild taro</name>
    <name type="synonym">Arum esculentum</name>
    <dbReference type="NCBI Taxonomy" id="4460"/>
    <lineage>
        <taxon>Eukaryota</taxon>
        <taxon>Viridiplantae</taxon>
        <taxon>Streptophyta</taxon>
        <taxon>Embryophyta</taxon>
        <taxon>Tracheophyta</taxon>
        <taxon>Spermatophyta</taxon>
        <taxon>Magnoliopsida</taxon>
        <taxon>Liliopsida</taxon>
        <taxon>Araceae</taxon>
        <taxon>Aroideae</taxon>
        <taxon>Colocasieae</taxon>
        <taxon>Colocasia</taxon>
    </lineage>
</organism>
<comment type="caution">
    <text evidence="1">The sequence shown here is derived from an EMBL/GenBank/DDBJ whole genome shotgun (WGS) entry which is preliminary data.</text>
</comment>
<dbReference type="AlphaFoldDB" id="A0A843X224"/>